<dbReference type="NCBIfam" id="TIGR03816">
    <property type="entry name" value="tadE_like_DECH"/>
    <property type="match status" value="1"/>
</dbReference>
<organism evidence="3 4">
    <name type="scientific">Cryobacterium frigoriphilum</name>
    <dbReference type="NCBI Taxonomy" id="1259150"/>
    <lineage>
        <taxon>Bacteria</taxon>
        <taxon>Bacillati</taxon>
        <taxon>Actinomycetota</taxon>
        <taxon>Actinomycetes</taxon>
        <taxon>Micrococcales</taxon>
        <taxon>Microbacteriaceae</taxon>
        <taxon>Cryobacterium</taxon>
    </lineage>
</organism>
<dbReference type="AlphaFoldDB" id="A0A4V3IQY8"/>
<feature type="compositionally biased region" description="Basic and acidic residues" evidence="1">
    <location>
        <begin position="20"/>
        <end position="40"/>
    </location>
</feature>
<dbReference type="Proteomes" id="UP000297447">
    <property type="component" value="Unassembled WGS sequence"/>
</dbReference>
<dbReference type="EMBL" id="SOHE01000050">
    <property type="protein sequence ID" value="TFD49303.1"/>
    <property type="molecule type" value="Genomic_DNA"/>
</dbReference>
<keyword evidence="2" id="KW-0812">Transmembrane</keyword>
<feature type="compositionally biased region" description="Pro residues" evidence="1">
    <location>
        <begin position="144"/>
        <end position="153"/>
    </location>
</feature>
<dbReference type="InterPro" id="IPR021202">
    <property type="entry name" value="Rv3654c-like"/>
</dbReference>
<proteinExistence type="predicted"/>
<keyword evidence="2" id="KW-1133">Transmembrane helix</keyword>
<evidence type="ECO:0008006" key="5">
    <source>
        <dbReference type="Google" id="ProtNLM"/>
    </source>
</evidence>
<evidence type="ECO:0000256" key="1">
    <source>
        <dbReference type="SAM" id="MobiDB-lite"/>
    </source>
</evidence>
<feature type="compositionally biased region" description="Basic and acidic residues" evidence="1">
    <location>
        <begin position="158"/>
        <end position="181"/>
    </location>
</feature>
<feature type="region of interest" description="Disordered" evidence="1">
    <location>
        <begin position="143"/>
        <end position="181"/>
    </location>
</feature>
<sequence length="181" mass="18239">MIGPWRARRRLARPGAGRPRAGEHGAGEHGAGEHGAGERGERGAGSMLMLGILASVVLLTLVTVPLLGLLAVGQGVQNAADAAALAAADTVSGAVSGFPCEAADEAARLNGASVTACNVEGLIVTVSVNRDYLGFRISARARAGPPPGVPPIGPGARDGPHGPDRPPELSLERPLEYRAPG</sequence>
<protein>
    <recommendedName>
        <fullName evidence="5">Helicase</fullName>
    </recommendedName>
</protein>
<gene>
    <name evidence="3" type="ORF">E3T55_11500</name>
</gene>
<evidence type="ECO:0000313" key="4">
    <source>
        <dbReference type="Proteomes" id="UP000297447"/>
    </source>
</evidence>
<dbReference type="OrthoDB" id="5126431at2"/>
<feature type="transmembrane region" description="Helical" evidence="2">
    <location>
        <begin position="48"/>
        <end position="72"/>
    </location>
</feature>
<comment type="caution">
    <text evidence="3">The sequence shown here is derived from an EMBL/GenBank/DDBJ whole genome shotgun (WGS) entry which is preliminary data.</text>
</comment>
<evidence type="ECO:0000313" key="3">
    <source>
        <dbReference type="EMBL" id="TFD49303.1"/>
    </source>
</evidence>
<feature type="region of interest" description="Disordered" evidence="1">
    <location>
        <begin position="9"/>
        <end position="40"/>
    </location>
</feature>
<dbReference type="RefSeq" id="WP_134519738.1">
    <property type="nucleotide sequence ID" value="NZ_SOHE01000050.1"/>
</dbReference>
<evidence type="ECO:0000256" key="2">
    <source>
        <dbReference type="SAM" id="Phobius"/>
    </source>
</evidence>
<keyword evidence="2" id="KW-0472">Membrane</keyword>
<name>A0A4V3IQY8_9MICO</name>
<reference evidence="3 4" key="1">
    <citation type="submission" date="2019-03" db="EMBL/GenBank/DDBJ databases">
        <title>Genomics of glacier-inhabiting Cryobacterium strains.</title>
        <authorList>
            <person name="Liu Q."/>
            <person name="Xin Y.-H."/>
        </authorList>
    </citation>
    <scope>NUCLEOTIDE SEQUENCE [LARGE SCALE GENOMIC DNA]</scope>
    <source>
        <strain evidence="3 4">Hh14</strain>
    </source>
</reference>
<accession>A0A4V3IQY8</accession>
<keyword evidence="4" id="KW-1185">Reference proteome</keyword>